<comment type="caution">
    <text evidence="2">The sequence shown here is derived from an EMBL/GenBank/DDBJ whole genome shotgun (WGS) entry which is preliminary data.</text>
</comment>
<feature type="region of interest" description="Disordered" evidence="1">
    <location>
        <begin position="457"/>
        <end position="478"/>
    </location>
</feature>
<dbReference type="FunFam" id="1.25.40.20:FF:000412">
    <property type="entry name" value="Ankyrin repeat-containing protein ITN1 isoform C"/>
    <property type="match status" value="1"/>
</dbReference>
<dbReference type="AlphaFoldDB" id="A0A438E399"/>
<name>A0A438E399_VITVI</name>
<dbReference type="PANTHER" id="PTHR24177">
    <property type="entry name" value="CASKIN"/>
    <property type="match status" value="1"/>
</dbReference>
<dbReference type="EMBL" id="QGNW01001413">
    <property type="protein sequence ID" value="RVW42153.1"/>
    <property type="molecule type" value="Genomic_DNA"/>
</dbReference>
<accession>A0A438E399</accession>
<organism evidence="2 3">
    <name type="scientific">Vitis vinifera</name>
    <name type="common">Grape</name>
    <dbReference type="NCBI Taxonomy" id="29760"/>
    <lineage>
        <taxon>Eukaryota</taxon>
        <taxon>Viridiplantae</taxon>
        <taxon>Streptophyta</taxon>
        <taxon>Embryophyta</taxon>
        <taxon>Tracheophyta</taxon>
        <taxon>Spermatophyta</taxon>
        <taxon>Magnoliopsida</taxon>
        <taxon>eudicotyledons</taxon>
        <taxon>Gunneridae</taxon>
        <taxon>Pentapetalae</taxon>
        <taxon>rosids</taxon>
        <taxon>Vitales</taxon>
        <taxon>Vitaceae</taxon>
        <taxon>Viteae</taxon>
        <taxon>Vitis</taxon>
    </lineage>
</organism>
<feature type="compositionally biased region" description="Basic and acidic residues" evidence="1">
    <location>
        <begin position="1005"/>
        <end position="1025"/>
    </location>
</feature>
<dbReference type="SUPFAM" id="SSF48403">
    <property type="entry name" value="Ankyrin repeat"/>
    <property type="match status" value="1"/>
</dbReference>
<evidence type="ECO:0000256" key="1">
    <source>
        <dbReference type="SAM" id="MobiDB-lite"/>
    </source>
</evidence>
<proteinExistence type="predicted"/>
<feature type="region of interest" description="Disordered" evidence="1">
    <location>
        <begin position="723"/>
        <end position="755"/>
    </location>
</feature>
<feature type="compositionally biased region" description="Basic and acidic residues" evidence="1">
    <location>
        <begin position="893"/>
        <end position="917"/>
    </location>
</feature>
<dbReference type="Proteomes" id="UP000288805">
    <property type="component" value="Unassembled WGS sequence"/>
</dbReference>
<feature type="region of interest" description="Disordered" evidence="1">
    <location>
        <begin position="886"/>
        <end position="935"/>
    </location>
</feature>
<gene>
    <name evidence="2" type="ORF">CK203_100521</name>
</gene>
<sequence>MIRWIRKDDQTNVESKGWWCLGGFCDRQKQKLNRSFKMDLDRMVPTMKVLFLNFPKFLVPGFKSVYDKKLMHIQALELVQQLWDKILSLDHDPKIGELIRTPSRLLFTAAELGIVEFITVLIRSYPDLIWKVNDQSQTIFHVAVAHRQEKIFNLIYEIGAHKDYIAAYKDEKNNNMLHLAGKLAPSNRLKIDSGAAFQLQRELHWFKEVEKIIQPSYTEMKNEQGRTPQILFTEEHKDLVREDALALFSSATSILIFLSILTSRYAEEDFLESLPNSGKDINQVVDGNGLKRWVLSKKTSLRILTAIPEVSPEAHNFIQVIVEVPCKVRSQMGLGQCKKCYCKPTFDQAKYNSIYSGQASNILPMFLHNTLISGFIAAERELPVTDGVLPAFQGRGVGLYTMAADSSSVDVILDFLRRNRFTRAEAALRSELGNRPDLNGFLQKLTLEEKADSGNVAGVEAANGDGSQAQGSGSKELGSEDTVLDLYTWKFNADPYRNEGGSSGVSTKTIATATAFWSCRAHAFIFRPVENCSIKTVFPFSKGDVSTSYDNAAGSEKKDGKRKAEMGGIRAAIKEQVDEVGRALYFGKSQGSSELKTISSLNFPLVLDWEEKFEHEGPGSKIAGVDNAFLIGSYLDVPIGQEINSSGGKRTAGGSWLSVSQGIAEDTSDLVSGFATVGDGLSESIDYPNEYWDSDEYDDDDDVGYMRQPIEDETWFLAHEIDYPSDNEKGTGHGSVPDPQERGPTKDEDDDQSFAEEDSYFSGEQYFPAKHVAPVSASDDPIGLSVTEMYGRTEENDLIAQYDGQLMDEEELNLMRAEPVWQGFVTQTNELIMLRDGKVMNDCGRPRLDDNCMDDDQHGSVRSIGVGINSDAADIGSEVRESLVGGSSEGDLEYFHDQDIGSRHSHQESDKKYNDRSKRVKKRTSTHDSDKYVMGNDKGVCTQVKNHPDGGFSFPPPLRDGQLVQASSSKSLWSNNCNAPTSDETDDCLNALMRNADMLASWRAEKQGHVKKEEDEKTGGAREEDPGVSLEDEEAAAVQEQVRQIKAQEEEFETFNLKIVHRKNRHVSPHLKNLLNY</sequence>
<evidence type="ECO:0000313" key="2">
    <source>
        <dbReference type="EMBL" id="RVW42153.1"/>
    </source>
</evidence>
<dbReference type="InterPro" id="IPR036770">
    <property type="entry name" value="Ankyrin_rpt-contain_sf"/>
</dbReference>
<evidence type="ECO:0000313" key="3">
    <source>
        <dbReference type="Proteomes" id="UP000288805"/>
    </source>
</evidence>
<feature type="region of interest" description="Disordered" evidence="1">
    <location>
        <begin position="1005"/>
        <end position="1034"/>
    </location>
</feature>
<reference evidence="2 3" key="1">
    <citation type="journal article" date="2018" name="PLoS Genet.">
        <title>Population sequencing reveals clonal diversity and ancestral inbreeding in the grapevine cultivar Chardonnay.</title>
        <authorList>
            <person name="Roach M.J."/>
            <person name="Johnson D.L."/>
            <person name="Bohlmann J."/>
            <person name="van Vuuren H.J."/>
            <person name="Jones S.J."/>
            <person name="Pretorius I.S."/>
            <person name="Schmidt S.A."/>
            <person name="Borneman A.R."/>
        </authorList>
    </citation>
    <scope>NUCLEOTIDE SEQUENCE [LARGE SCALE GENOMIC DNA]</scope>
    <source>
        <strain evidence="3">cv. Chardonnay</strain>
        <tissue evidence="2">Leaf</tissue>
    </source>
</reference>
<dbReference type="PANTHER" id="PTHR24177:SF292">
    <property type="entry name" value="ANKYRIN REPEAT FAMILY PROTEIN-RELATED"/>
    <property type="match status" value="1"/>
</dbReference>
<protein>
    <submittedName>
        <fullName evidence="2">Uncharacterized protein</fullName>
    </submittedName>
</protein>
<dbReference type="Gene3D" id="1.25.40.20">
    <property type="entry name" value="Ankyrin repeat-containing domain"/>
    <property type="match status" value="1"/>
</dbReference>